<evidence type="ECO:0000313" key="8">
    <source>
        <dbReference type="EMBL" id="RKS44224.1"/>
    </source>
</evidence>
<organism evidence="6 10">
    <name type="scientific">Paracoccus pantotrophus</name>
    <name type="common">Thiosphaera pantotropha</name>
    <dbReference type="NCBI Taxonomy" id="82367"/>
    <lineage>
        <taxon>Bacteria</taxon>
        <taxon>Pseudomonadati</taxon>
        <taxon>Pseudomonadota</taxon>
        <taxon>Alphaproteobacteria</taxon>
        <taxon>Rhodobacterales</taxon>
        <taxon>Paracoccaceae</taxon>
        <taxon>Paracoccus</taxon>
    </lineage>
</organism>
<dbReference type="GeneID" id="51369922"/>
<dbReference type="OrthoDB" id="9807558at2"/>
<dbReference type="PROSITE" id="PS51077">
    <property type="entry name" value="HTH_ICLR"/>
    <property type="match status" value="1"/>
</dbReference>
<name>A0A1I5JF46_PARPN</name>
<dbReference type="Gene3D" id="1.10.10.10">
    <property type="entry name" value="Winged helix-like DNA-binding domain superfamily/Winged helix DNA-binding domain"/>
    <property type="match status" value="1"/>
</dbReference>
<dbReference type="Pfam" id="PF01614">
    <property type="entry name" value="IclR_C"/>
    <property type="match status" value="1"/>
</dbReference>
<dbReference type="InterPro" id="IPR014757">
    <property type="entry name" value="Tscrpt_reg_IclR_C"/>
</dbReference>
<evidence type="ECO:0000259" key="4">
    <source>
        <dbReference type="PROSITE" id="PS51077"/>
    </source>
</evidence>
<dbReference type="EMBL" id="CP044423">
    <property type="protein sequence ID" value="QFG35544.1"/>
    <property type="molecule type" value="Genomic_DNA"/>
</dbReference>
<dbReference type="Proteomes" id="UP000273626">
    <property type="component" value="Unassembled WGS sequence"/>
</dbReference>
<evidence type="ECO:0000256" key="3">
    <source>
        <dbReference type="ARBA" id="ARBA00023163"/>
    </source>
</evidence>
<reference evidence="6 10" key="2">
    <citation type="submission" date="2019-01" db="EMBL/GenBank/DDBJ databases">
        <title>Complete Genome Sequence and Annotation of the Paracoccus pantotrophus type strain DSM 2944.</title>
        <authorList>
            <person name="Bockwoldt J.A."/>
            <person name="Zimmermann M."/>
            <person name="Tiso T."/>
            <person name="Blank L.M."/>
        </authorList>
    </citation>
    <scope>NUCLEOTIDE SEQUENCE [LARGE SCALE GENOMIC DNA]</scope>
    <source>
        <strain evidence="6 10">DSM 2944</strain>
    </source>
</reference>
<keyword evidence="1" id="KW-0805">Transcription regulation</keyword>
<dbReference type="Gene3D" id="3.30.450.40">
    <property type="match status" value="1"/>
</dbReference>
<dbReference type="InterPro" id="IPR036390">
    <property type="entry name" value="WH_DNA-bd_sf"/>
</dbReference>
<evidence type="ECO:0000259" key="5">
    <source>
        <dbReference type="PROSITE" id="PS51078"/>
    </source>
</evidence>
<dbReference type="PROSITE" id="PS51078">
    <property type="entry name" value="ICLR_ED"/>
    <property type="match status" value="1"/>
</dbReference>
<reference evidence="7 11" key="3">
    <citation type="submission" date="2020-07" db="EMBL/GenBank/DDBJ databases">
        <title>The complete genome of Paracoccus pantotrophus ACCC 10489.</title>
        <authorList>
            <person name="Si Y."/>
        </authorList>
    </citation>
    <scope>NUCLEOTIDE SEQUENCE [LARGE SCALE GENOMIC DNA]</scope>
    <source>
        <strain evidence="7 11">ACCC10489</strain>
    </source>
</reference>
<evidence type="ECO:0000313" key="9">
    <source>
        <dbReference type="Proteomes" id="UP000273626"/>
    </source>
</evidence>
<dbReference type="SUPFAM" id="SSF46785">
    <property type="entry name" value="Winged helix' DNA-binding domain"/>
    <property type="match status" value="1"/>
</dbReference>
<evidence type="ECO:0000313" key="11">
    <source>
        <dbReference type="Proteomes" id="UP000509322"/>
    </source>
</evidence>
<dbReference type="InterPro" id="IPR005471">
    <property type="entry name" value="Tscrpt_reg_IclR_N"/>
</dbReference>
<gene>
    <name evidence="8" type="ORF">BDE18_3063</name>
    <name evidence="6" type="ORF">ESD82_05065</name>
    <name evidence="7" type="ORF">HYQ43_06005</name>
</gene>
<dbReference type="SMART" id="SM00346">
    <property type="entry name" value="HTH_ICLR"/>
    <property type="match status" value="1"/>
</dbReference>
<feature type="domain" description="IclR-ED" evidence="5">
    <location>
        <begin position="65"/>
        <end position="256"/>
    </location>
</feature>
<keyword evidence="2" id="KW-0238">DNA-binding</keyword>
<dbReference type="PANTHER" id="PTHR30136">
    <property type="entry name" value="HELIX-TURN-HELIX TRANSCRIPTIONAL REGULATOR, ICLR FAMILY"/>
    <property type="match status" value="1"/>
</dbReference>
<keyword evidence="9" id="KW-1185">Reference proteome</keyword>
<dbReference type="InterPro" id="IPR050707">
    <property type="entry name" value="HTH_MetabolicPath_Reg"/>
</dbReference>
<dbReference type="EMBL" id="CP058689">
    <property type="protein sequence ID" value="QLH13812.1"/>
    <property type="molecule type" value="Genomic_DNA"/>
</dbReference>
<dbReference type="KEGG" id="ppan:ESD82_05065"/>
<evidence type="ECO:0000313" key="7">
    <source>
        <dbReference type="EMBL" id="QLH13812.1"/>
    </source>
</evidence>
<protein>
    <submittedName>
        <fullName evidence="6">IclR family transcriptional regulator</fullName>
    </submittedName>
</protein>
<dbReference type="InterPro" id="IPR029016">
    <property type="entry name" value="GAF-like_dom_sf"/>
</dbReference>
<evidence type="ECO:0000313" key="6">
    <source>
        <dbReference type="EMBL" id="QFG35544.1"/>
    </source>
</evidence>
<evidence type="ECO:0000256" key="2">
    <source>
        <dbReference type="ARBA" id="ARBA00023125"/>
    </source>
</evidence>
<reference evidence="8 9" key="1">
    <citation type="submission" date="2018-10" db="EMBL/GenBank/DDBJ databases">
        <title>Genomic Encyclopedia of Archaeal and Bacterial Type Strains, Phase II (KMG-II): from individual species to whole genera.</title>
        <authorList>
            <person name="Goeker M."/>
        </authorList>
    </citation>
    <scope>NUCLEOTIDE SEQUENCE [LARGE SCALE GENOMIC DNA]</scope>
    <source>
        <strain evidence="9">ATCC 35512 / DSM 2944 / CIP 106514 / LMD 82.5 / NBRC 102493 / NCCB 82005 / GB17</strain>
        <strain evidence="8">DSM 2944</strain>
    </source>
</reference>
<dbReference type="SUPFAM" id="SSF55781">
    <property type="entry name" value="GAF domain-like"/>
    <property type="match status" value="1"/>
</dbReference>
<dbReference type="PANTHER" id="PTHR30136:SF35">
    <property type="entry name" value="HTH-TYPE TRANSCRIPTIONAL REGULATOR RV1719"/>
    <property type="match status" value="1"/>
</dbReference>
<evidence type="ECO:0000256" key="1">
    <source>
        <dbReference type="ARBA" id="ARBA00023015"/>
    </source>
</evidence>
<dbReference type="GO" id="GO:0003700">
    <property type="term" value="F:DNA-binding transcription factor activity"/>
    <property type="evidence" value="ECO:0007669"/>
    <property type="project" value="TreeGrafter"/>
</dbReference>
<dbReference type="EMBL" id="RBLI01000002">
    <property type="protein sequence ID" value="RKS44224.1"/>
    <property type="molecule type" value="Genomic_DNA"/>
</dbReference>
<evidence type="ECO:0000313" key="10">
    <source>
        <dbReference type="Proteomes" id="UP000326453"/>
    </source>
</evidence>
<dbReference type="RefSeq" id="WP_024845231.1">
    <property type="nucleotide sequence ID" value="NZ_CP038206.1"/>
</dbReference>
<dbReference type="GO" id="GO:0045892">
    <property type="term" value="P:negative regulation of DNA-templated transcription"/>
    <property type="evidence" value="ECO:0007669"/>
    <property type="project" value="TreeGrafter"/>
</dbReference>
<dbReference type="Pfam" id="PF09339">
    <property type="entry name" value="HTH_IclR"/>
    <property type="match status" value="1"/>
</dbReference>
<proteinExistence type="predicted"/>
<dbReference type="Proteomes" id="UP000509322">
    <property type="component" value="Chromosome 1"/>
</dbReference>
<keyword evidence="3" id="KW-0804">Transcription</keyword>
<dbReference type="AlphaFoldDB" id="A0A1I5JF46"/>
<accession>A0A1I5JF46</accession>
<sequence>MSSVLEKALAIVELLVDHPMGLPVTTIAAVTEQPASGVHRTLQELARLGYVRQLQAGGDYALTIKLPALGLGFMGRAGITDVAQPVLDQLAADSGELIRLSVIDGERLIWVAVAQGATRGLRYDPGQEQGVVVHLASSAGGKAWLASMSDDEALACVGAQGLLRQAEGMGPNAPTSITLLLQQLAEARARGYATAVDSYIAGMAAMAVPVRYHGDGPVLGCLSIAGPAVRMTPERMAELAPRLQAAAGELGAAAAGTKYFQANVRAIDADAEDGRKSA</sequence>
<dbReference type="InterPro" id="IPR036388">
    <property type="entry name" value="WH-like_DNA-bd_sf"/>
</dbReference>
<dbReference type="GO" id="GO:0003677">
    <property type="term" value="F:DNA binding"/>
    <property type="evidence" value="ECO:0007669"/>
    <property type="project" value="UniProtKB-KW"/>
</dbReference>
<feature type="domain" description="HTH iclR-type" evidence="4">
    <location>
        <begin position="2"/>
        <end position="64"/>
    </location>
</feature>
<dbReference type="Proteomes" id="UP000326453">
    <property type="component" value="Chromosome 2"/>
</dbReference>